<evidence type="ECO:0000256" key="3">
    <source>
        <dbReference type="PIRSR" id="PIRSR606689-1"/>
    </source>
</evidence>
<dbReference type="AlphaFoldDB" id="L1LBU6"/>
<dbReference type="GO" id="GO:0005525">
    <property type="term" value="F:GTP binding"/>
    <property type="evidence" value="ECO:0007669"/>
    <property type="project" value="UniProtKB-KW"/>
</dbReference>
<evidence type="ECO:0000256" key="1">
    <source>
        <dbReference type="ARBA" id="ARBA00022741"/>
    </source>
</evidence>
<dbReference type="PROSITE" id="PS51417">
    <property type="entry name" value="ARF"/>
    <property type="match status" value="1"/>
</dbReference>
<dbReference type="GO" id="GO:0003924">
    <property type="term" value="F:GTPase activity"/>
    <property type="evidence" value="ECO:0007669"/>
    <property type="project" value="InterPro"/>
</dbReference>
<dbReference type="Pfam" id="PF00025">
    <property type="entry name" value="Arf"/>
    <property type="match status" value="1"/>
</dbReference>
<dbReference type="STRING" id="1537102.L1LBU6"/>
<dbReference type="OrthoDB" id="442317at2759"/>
<dbReference type="Gene3D" id="3.40.50.300">
    <property type="entry name" value="P-loop containing nucleotide triphosphate hydrolases"/>
    <property type="match status" value="1"/>
</dbReference>
<dbReference type="SUPFAM" id="SSF52540">
    <property type="entry name" value="P-loop containing nucleoside triphosphate hydrolases"/>
    <property type="match status" value="1"/>
</dbReference>
<dbReference type="SMART" id="SM00177">
    <property type="entry name" value="ARF"/>
    <property type="match status" value="1"/>
</dbReference>
<feature type="binding site" evidence="3">
    <location>
        <begin position="164"/>
        <end position="167"/>
    </location>
    <ligand>
        <name>GTP</name>
        <dbReference type="ChEBI" id="CHEBI:37565"/>
    </ligand>
</feature>
<organism evidence="4 5">
    <name type="scientific">Theileria equi strain WA</name>
    <dbReference type="NCBI Taxonomy" id="1537102"/>
    <lineage>
        <taxon>Eukaryota</taxon>
        <taxon>Sar</taxon>
        <taxon>Alveolata</taxon>
        <taxon>Apicomplexa</taxon>
        <taxon>Aconoidasida</taxon>
        <taxon>Piroplasmida</taxon>
        <taxon>Theileriidae</taxon>
        <taxon>Theileria</taxon>
    </lineage>
</organism>
<reference evidence="4 5" key="1">
    <citation type="journal article" date="2012" name="BMC Genomics">
        <title>Comparative genomic analysis and phylogenetic position of Theileria equi.</title>
        <authorList>
            <person name="Kappmeyer L.S."/>
            <person name="Thiagarajan M."/>
            <person name="Herndon D.R."/>
            <person name="Ramsay J.D."/>
            <person name="Caler E."/>
            <person name="Djikeng A."/>
            <person name="Gillespie J.J."/>
            <person name="Lau A.O."/>
            <person name="Roalson E.H."/>
            <person name="Silva J.C."/>
            <person name="Silva M.G."/>
            <person name="Suarez C.E."/>
            <person name="Ueti M.W."/>
            <person name="Nene V.M."/>
            <person name="Mealey R.H."/>
            <person name="Knowles D.P."/>
            <person name="Brayton K.A."/>
        </authorList>
    </citation>
    <scope>NUCLEOTIDE SEQUENCE [LARGE SCALE GENOMIC DNA]</scope>
    <source>
        <strain evidence="4 5">WA</strain>
    </source>
</reference>
<sequence>MGAMQSSCTRMVNIVRPARPVLNVRICGQEGAGKSSLAHYIKYGRMATTEDSMNGTFSFQVSKRIFTISIALNVSIVHFFCLEITTNVYVDAEMHWIIYGKHKMMIWISDYEISKMVSDESIVCDALIFVLDGTNKEEFQSAKENLNQQLEKTVGTPTLLVFVNKCDDPSFGNIDEIYNFFELYNIIDRHVRLFPCSASTGEGIKEAMDWLCLRFEATDEGTINRTSWFIILLLTYKYYRNALSSSFH</sequence>
<dbReference type="InterPro" id="IPR006689">
    <property type="entry name" value="Small_GTPase_ARF/SAR"/>
</dbReference>
<name>L1LBU6_THEEQ</name>
<keyword evidence="1 3" id="KW-0547">Nucleotide-binding</keyword>
<dbReference type="KEGG" id="beq:BEWA_014710"/>
<evidence type="ECO:0000313" key="4">
    <source>
        <dbReference type="EMBL" id="EKX72912.1"/>
    </source>
</evidence>
<dbReference type="PANTHER" id="PTHR11711">
    <property type="entry name" value="ADP RIBOSYLATION FACTOR-RELATED"/>
    <property type="match status" value="1"/>
</dbReference>
<dbReference type="GeneID" id="15804547"/>
<evidence type="ECO:0000313" key="5">
    <source>
        <dbReference type="Proteomes" id="UP000031512"/>
    </source>
</evidence>
<accession>L1LBU6</accession>
<keyword evidence="2 3" id="KW-0342">GTP-binding</keyword>
<evidence type="ECO:0000256" key="2">
    <source>
        <dbReference type="ARBA" id="ARBA00023134"/>
    </source>
</evidence>
<gene>
    <name evidence="4" type="ORF">BEWA_014710</name>
</gene>
<dbReference type="Proteomes" id="UP000031512">
    <property type="component" value="Unassembled WGS sequence"/>
</dbReference>
<protein>
    <submittedName>
        <fullName evidence="4">ADP-ribosylation factor, arf, putative</fullName>
    </submittedName>
</protein>
<keyword evidence="5" id="KW-1185">Reference proteome</keyword>
<dbReference type="EMBL" id="ACOU01000004">
    <property type="protein sequence ID" value="EKX72912.1"/>
    <property type="molecule type" value="Genomic_DNA"/>
</dbReference>
<dbReference type="VEuPathDB" id="PiroplasmaDB:BEWA_014710"/>
<dbReference type="InterPro" id="IPR024156">
    <property type="entry name" value="Small_GTPase_ARF"/>
</dbReference>
<dbReference type="InterPro" id="IPR027417">
    <property type="entry name" value="P-loop_NTPase"/>
</dbReference>
<proteinExistence type="predicted"/>
<comment type="caution">
    <text evidence="4">The sequence shown here is derived from an EMBL/GenBank/DDBJ whole genome shotgun (WGS) entry which is preliminary data.</text>
</comment>
<dbReference type="eggNOG" id="KOG0070">
    <property type="taxonomic scope" value="Eukaryota"/>
</dbReference>
<dbReference type="RefSeq" id="XP_004832364.1">
    <property type="nucleotide sequence ID" value="XM_004832307.1"/>
</dbReference>